<protein>
    <submittedName>
        <fullName evidence="1">Uncharacterized protein</fullName>
    </submittedName>
</protein>
<reference evidence="1" key="1">
    <citation type="submission" date="2021-10" db="EMBL/GenBank/DDBJ databases">
        <title>Melipona bicolor Genome sequencing and assembly.</title>
        <authorList>
            <person name="Araujo N.S."/>
            <person name="Arias M.C."/>
        </authorList>
    </citation>
    <scope>NUCLEOTIDE SEQUENCE</scope>
    <source>
        <strain evidence="1">USP_2M_L1-L4_2017</strain>
        <tissue evidence="1">Whole body</tissue>
    </source>
</reference>
<accession>A0AA40FRL3</accession>
<evidence type="ECO:0000313" key="2">
    <source>
        <dbReference type="Proteomes" id="UP001177670"/>
    </source>
</evidence>
<sequence>MVSNAAEKVKISSDNVGDIVMLEIDVKEPVKRSPTSGTAEYGAPNNQYILQSADNTQEDVSDSMCNWKRSESI</sequence>
<keyword evidence="2" id="KW-1185">Reference proteome</keyword>
<name>A0AA40FRL3_9HYME</name>
<comment type="caution">
    <text evidence="1">The sequence shown here is derived from an EMBL/GenBank/DDBJ whole genome shotgun (WGS) entry which is preliminary data.</text>
</comment>
<dbReference type="AlphaFoldDB" id="A0AA40FRL3"/>
<proteinExistence type="predicted"/>
<dbReference type="EMBL" id="JAHYIQ010000019">
    <property type="protein sequence ID" value="KAK1124055.1"/>
    <property type="molecule type" value="Genomic_DNA"/>
</dbReference>
<gene>
    <name evidence="1" type="ORF">K0M31_007079</name>
</gene>
<evidence type="ECO:0000313" key="1">
    <source>
        <dbReference type="EMBL" id="KAK1124055.1"/>
    </source>
</evidence>
<organism evidence="1 2">
    <name type="scientific">Melipona bicolor</name>
    <dbReference type="NCBI Taxonomy" id="60889"/>
    <lineage>
        <taxon>Eukaryota</taxon>
        <taxon>Metazoa</taxon>
        <taxon>Ecdysozoa</taxon>
        <taxon>Arthropoda</taxon>
        <taxon>Hexapoda</taxon>
        <taxon>Insecta</taxon>
        <taxon>Pterygota</taxon>
        <taxon>Neoptera</taxon>
        <taxon>Endopterygota</taxon>
        <taxon>Hymenoptera</taxon>
        <taxon>Apocrita</taxon>
        <taxon>Aculeata</taxon>
        <taxon>Apoidea</taxon>
        <taxon>Anthophila</taxon>
        <taxon>Apidae</taxon>
        <taxon>Melipona</taxon>
    </lineage>
</organism>
<dbReference type="Proteomes" id="UP001177670">
    <property type="component" value="Unassembled WGS sequence"/>
</dbReference>